<name>H5V4U1_ATLHE</name>
<keyword evidence="3" id="KW-1185">Reference proteome</keyword>
<dbReference type="Gene3D" id="3.20.20.80">
    <property type="entry name" value="Glycosidases"/>
    <property type="match status" value="2"/>
</dbReference>
<evidence type="ECO:0000313" key="3">
    <source>
        <dbReference type="Proteomes" id="UP000010297"/>
    </source>
</evidence>
<dbReference type="Proteomes" id="UP000010297">
    <property type="component" value="Unassembled WGS sequence"/>
</dbReference>
<reference evidence="2 3" key="1">
    <citation type="submission" date="2012-02" db="EMBL/GenBank/DDBJ databases">
        <title>Whole genome shotgun sequence of Escherichia hermannii NBRC 105704.</title>
        <authorList>
            <person name="Yoshida I."/>
            <person name="Hosoyama A."/>
            <person name="Tsuchikane K."/>
            <person name="Katsumata H."/>
            <person name="Yamazaki S."/>
            <person name="Fujita N."/>
        </authorList>
    </citation>
    <scope>NUCLEOTIDE SEQUENCE [LARGE SCALE GENOMIC DNA]</scope>
    <source>
        <strain evidence="2 3">NBRC 105704</strain>
    </source>
</reference>
<protein>
    <submittedName>
        <fullName evidence="2">Biofilm adhesin PGA N-deacetylase</fullName>
    </submittedName>
</protein>
<comment type="caution">
    <text evidence="2">The sequence shown here is derived from an EMBL/GenBank/DDBJ whole genome shotgun (WGS) entry which is preliminary data.</text>
</comment>
<evidence type="ECO:0000313" key="2">
    <source>
        <dbReference type="EMBL" id="GAB52999.1"/>
    </source>
</evidence>
<feature type="domain" description="Poly-beta-1,6-N-acetyl-D-glucosamine N-deacetylase PgaB C-terminal" evidence="1">
    <location>
        <begin position="39"/>
        <end position="139"/>
    </location>
</feature>
<dbReference type="AlphaFoldDB" id="H5V4U1"/>
<accession>H5V4U1</accession>
<feature type="domain" description="Poly-beta-1,6-N-acetyl-D-glucosamine N-deacetylase PgaB C-terminal" evidence="1">
    <location>
        <begin position="177"/>
        <end position="306"/>
    </location>
</feature>
<dbReference type="eggNOG" id="COG0726">
    <property type="taxonomic scope" value="Bacteria"/>
</dbReference>
<dbReference type="InterPro" id="IPR032772">
    <property type="entry name" value="PGA_deacetylase_PgaB_C"/>
</dbReference>
<proteinExistence type="predicted"/>
<dbReference type="Pfam" id="PF14883">
    <property type="entry name" value="GHL13"/>
    <property type="match status" value="2"/>
</dbReference>
<evidence type="ECO:0000259" key="1">
    <source>
        <dbReference type="Pfam" id="PF14883"/>
    </source>
</evidence>
<dbReference type="EMBL" id="BAFF01000010">
    <property type="protein sequence ID" value="GAB52999.1"/>
    <property type="molecule type" value="Genomic_DNA"/>
</dbReference>
<organism evidence="2 3">
    <name type="scientific">Atlantibacter hermannii NBRC 105704</name>
    <dbReference type="NCBI Taxonomy" id="1115512"/>
    <lineage>
        <taxon>Bacteria</taxon>
        <taxon>Pseudomonadati</taxon>
        <taxon>Pseudomonadota</taxon>
        <taxon>Gammaproteobacteria</taxon>
        <taxon>Enterobacterales</taxon>
        <taxon>Enterobacteriaceae</taxon>
        <taxon>Atlantibacter</taxon>
    </lineage>
</organism>
<gene>
    <name evidence="2" type="primary">pgaB</name>
    <name evidence="2" type="ORF">EH105704_10_01060</name>
</gene>
<sequence>MNNMEAIPRILINNNPSLYSFAFQVIGVQEQPVQRSINVSIDSVYHADKKEFEKKLDALIQNVKDMQISTVFLQTYVTPAANEPVREVYFPNRWLPVRADLFNRIAWQLQTRAGVRVYASMPVTNWDFTGDKPSAKRAGANDWQKIHDVYKDLSANNVFHGILLLAQKDREELERKYAALTSSLVKTVKATRGYSVKTAWQIIAEPGLNPGTDATLSEKINEVVGDYDLTVVTVDPHTHKLSKKESEAWLKTISNQVAHHPASQSKLLIQLEMPNVADGENNLAAFYDVTNSMRLLQLNGVRNYGYSPGSTVIDARQVPIIAPNFSINWYPENA</sequence>